<proteinExistence type="predicted"/>
<name>A6HGC5_RAT</name>
<dbReference type="EMBL" id="CH473948">
    <property type="protein sequence ID" value="EDM05080.1"/>
    <property type="molecule type" value="Genomic_DNA"/>
</dbReference>
<dbReference type="Proteomes" id="UP000234681">
    <property type="component" value="Chromosome 10"/>
</dbReference>
<organism evidence="1 2">
    <name type="scientific">Rattus norvegicus</name>
    <name type="common">Rat</name>
    <dbReference type="NCBI Taxonomy" id="10116"/>
    <lineage>
        <taxon>Eukaryota</taxon>
        <taxon>Metazoa</taxon>
        <taxon>Chordata</taxon>
        <taxon>Craniata</taxon>
        <taxon>Vertebrata</taxon>
        <taxon>Euteleostomi</taxon>
        <taxon>Mammalia</taxon>
        <taxon>Eutheria</taxon>
        <taxon>Euarchontoglires</taxon>
        <taxon>Glires</taxon>
        <taxon>Rodentia</taxon>
        <taxon>Myomorpha</taxon>
        <taxon>Muroidea</taxon>
        <taxon>Muridae</taxon>
        <taxon>Murinae</taxon>
        <taxon>Rattus</taxon>
    </lineage>
</organism>
<gene>
    <name evidence="1" type="ORF">rCG_64338</name>
</gene>
<sequence length="63" mass="6846">MHQKPGGAGPKWKSTELLCSTQSLYSTETAWLPTKDLVACGLWPHIQMLLIPGLNAQCPLKVG</sequence>
<dbReference type="AlphaFoldDB" id="A6HGC5"/>
<accession>A6HGC5</accession>
<evidence type="ECO:0000313" key="1">
    <source>
        <dbReference type="EMBL" id="EDM05080.1"/>
    </source>
</evidence>
<evidence type="ECO:0000313" key="2">
    <source>
        <dbReference type="Proteomes" id="UP000234681"/>
    </source>
</evidence>
<reference evidence="1 2" key="1">
    <citation type="submission" date="2005-07" db="EMBL/GenBank/DDBJ databases">
        <authorList>
            <person name="Mural R.J."/>
            <person name="Li P.W."/>
            <person name="Adams M.D."/>
            <person name="Amanatides P.G."/>
            <person name="Baden-Tillson H."/>
            <person name="Barnstead M."/>
            <person name="Chin S.H."/>
            <person name="Dew I."/>
            <person name="Evans C.A."/>
            <person name="Ferriera S."/>
            <person name="Flanigan M."/>
            <person name="Fosler C."/>
            <person name="Glodek A."/>
            <person name="Gu Z."/>
            <person name="Holt R.A."/>
            <person name="Jennings D."/>
            <person name="Kraft C.L."/>
            <person name="Lu F."/>
            <person name="Nguyen T."/>
            <person name="Nusskern D.R."/>
            <person name="Pfannkoch C.M."/>
            <person name="Sitter C."/>
            <person name="Sutton G.G."/>
            <person name="Venter J.C."/>
            <person name="Wang Z."/>
            <person name="Woodage T."/>
            <person name="Zheng X.H."/>
            <person name="Zhong F."/>
        </authorList>
    </citation>
    <scope>NUCLEOTIDE SEQUENCE [LARGE SCALE GENOMIC DNA]</scope>
    <source>
        <strain>BN</strain>
        <strain evidence="2">Sprague-Dawley</strain>
    </source>
</reference>
<protein>
    <submittedName>
        <fullName evidence="1">RCG64338</fullName>
    </submittedName>
</protein>